<proteinExistence type="predicted"/>
<feature type="compositionally biased region" description="Pro residues" evidence="1">
    <location>
        <begin position="10"/>
        <end position="22"/>
    </location>
</feature>
<gene>
    <name evidence="2" type="ORF">COCCADRAFT_105828</name>
</gene>
<evidence type="ECO:0000313" key="3">
    <source>
        <dbReference type="Proteomes" id="UP000053841"/>
    </source>
</evidence>
<sequence>TNTTTTTTTSPPPLPPPSPPSPSPCCASAWASLGCLGCKQKKRPNTTPGAVTLFRCFGPPVPRSP</sequence>
<name>W6XQM7_COCC2</name>
<feature type="non-terminal residue" evidence="2">
    <location>
        <position position="1"/>
    </location>
</feature>
<dbReference type="RefSeq" id="XP_007715982.1">
    <property type="nucleotide sequence ID" value="XM_007717792.1"/>
</dbReference>
<dbReference type="AlphaFoldDB" id="W6XQM7"/>
<dbReference type="HOGENOM" id="CLU_2967144_0_0_1"/>
<reference evidence="2 3" key="1">
    <citation type="journal article" date="2013" name="PLoS Genet.">
        <title>Comparative genome structure, secondary metabolite, and effector coding capacity across Cochliobolus pathogens.</title>
        <authorList>
            <person name="Condon B.J."/>
            <person name="Leng Y."/>
            <person name="Wu D."/>
            <person name="Bushley K.E."/>
            <person name="Ohm R.A."/>
            <person name="Otillar R."/>
            <person name="Martin J."/>
            <person name="Schackwitz W."/>
            <person name="Grimwood J."/>
            <person name="MohdZainudin N."/>
            <person name="Xue C."/>
            <person name="Wang R."/>
            <person name="Manning V.A."/>
            <person name="Dhillon B."/>
            <person name="Tu Z.J."/>
            <person name="Steffenson B.J."/>
            <person name="Salamov A."/>
            <person name="Sun H."/>
            <person name="Lowry S."/>
            <person name="LaButti K."/>
            <person name="Han J."/>
            <person name="Copeland A."/>
            <person name="Lindquist E."/>
            <person name="Barry K."/>
            <person name="Schmutz J."/>
            <person name="Baker S.E."/>
            <person name="Ciuffetti L.M."/>
            <person name="Grigoriev I.V."/>
            <person name="Zhong S."/>
            <person name="Turgeon B.G."/>
        </authorList>
    </citation>
    <scope>NUCLEOTIDE SEQUENCE [LARGE SCALE GENOMIC DNA]</scope>
    <source>
        <strain evidence="2 3">26-R-13</strain>
    </source>
</reference>
<organism evidence="2 3">
    <name type="scientific">Cochliobolus carbonum (strain 26-R-13)</name>
    <name type="common">Maize leaf spot fungus</name>
    <name type="synonym">Bipolaris zeicola</name>
    <dbReference type="NCBI Taxonomy" id="930089"/>
    <lineage>
        <taxon>Eukaryota</taxon>
        <taxon>Fungi</taxon>
        <taxon>Dikarya</taxon>
        <taxon>Ascomycota</taxon>
        <taxon>Pezizomycotina</taxon>
        <taxon>Dothideomycetes</taxon>
        <taxon>Pleosporomycetidae</taxon>
        <taxon>Pleosporales</taxon>
        <taxon>Pleosporineae</taxon>
        <taxon>Pleosporaceae</taxon>
        <taxon>Bipolaris</taxon>
    </lineage>
</organism>
<keyword evidence="3" id="KW-1185">Reference proteome</keyword>
<protein>
    <submittedName>
        <fullName evidence="2">Uncharacterized protein</fullName>
    </submittedName>
</protein>
<evidence type="ECO:0000313" key="2">
    <source>
        <dbReference type="EMBL" id="EUC29702.1"/>
    </source>
</evidence>
<dbReference type="EMBL" id="KI964733">
    <property type="protein sequence ID" value="EUC29702.1"/>
    <property type="molecule type" value="Genomic_DNA"/>
</dbReference>
<accession>W6XQM7</accession>
<dbReference type="Proteomes" id="UP000053841">
    <property type="component" value="Unassembled WGS sequence"/>
</dbReference>
<evidence type="ECO:0000256" key="1">
    <source>
        <dbReference type="SAM" id="MobiDB-lite"/>
    </source>
</evidence>
<dbReference type="KEGG" id="bze:COCCADRAFT_105828"/>
<dbReference type="GeneID" id="19143281"/>
<feature type="region of interest" description="Disordered" evidence="1">
    <location>
        <begin position="1"/>
        <end position="22"/>
    </location>
</feature>